<feature type="compositionally biased region" description="Low complexity" evidence="1">
    <location>
        <begin position="93"/>
        <end position="102"/>
    </location>
</feature>
<feature type="compositionally biased region" description="Basic and acidic residues" evidence="1">
    <location>
        <begin position="188"/>
        <end position="216"/>
    </location>
</feature>
<dbReference type="RefSeq" id="XP_019615884.1">
    <property type="nucleotide sequence ID" value="XM_019760325.1"/>
</dbReference>
<feature type="compositionally biased region" description="Basic and acidic residues" evidence="1">
    <location>
        <begin position="164"/>
        <end position="173"/>
    </location>
</feature>
<evidence type="ECO:0000313" key="3">
    <source>
        <dbReference type="RefSeq" id="XP_019615884.1"/>
    </source>
</evidence>
<organism evidence="2 3">
    <name type="scientific">Branchiostoma belcheri</name>
    <name type="common">Amphioxus</name>
    <dbReference type="NCBI Taxonomy" id="7741"/>
    <lineage>
        <taxon>Eukaryota</taxon>
        <taxon>Metazoa</taxon>
        <taxon>Chordata</taxon>
        <taxon>Cephalochordata</taxon>
        <taxon>Leptocardii</taxon>
        <taxon>Amphioxiformes</taxon>
        <taxon>Branchiostomatidae</taxon>
        <taxon>Branchiostoma</taxon>
    </lineage>
</organism>
<proteinExistence type="predicted"/>
<dbReference type="KEGG" id="bbel:109463491"/>
<evidence type="ECO:0000313" key="2">
    <source>
        <dbReference type="Proteomes" id="UP000515135"/>
    </source>
</evidence>
<feature type="compositionally biased region" description="Basic residues" evidence="1">
    <location>
        <begin position="35"/>
        <end position="52"/>
    </location>
</feature>
<accession>A0A6P4XZM4</accession>
<protein>
    <submittedName>
        <fullName evidence="3">Uncharacterized protein LOC109463491</fullName>
    </submittedName>
</protein>
<dbReference type="OrthoDB" id="10058303at2759"/>
<reference evidence="3" key="1">
    <citation type="submission" date="2025-08" db="UniProtKB">
        <authorList>
            <consortium name="RefSeq"/>
        </authorList>
    </citation>
    <scope>IDENTIFICATION</scope>
    <source>
        <tissue evidence="3">Gonad</tissue>
    </source>
</reference>
<feature type="region of interest" description="Disordered" evidence="1">
    <location>
        <begin position="1"/>
        <end position="216"/>
    </location>
</feature>
<dbReference type="AlphaFoldDB" id="A0A6P4XZM4"/>
<sequence length="216" mass="23761">MSRHAGRSDADTDSELGERCSVSSSSPEREPGAGRKSRKQRLLGYFKKKAKPRWPFLAEKQKSQGTSTKLKRDPRLTCSQPDIAHQGYDSPLRRPSLAPAAANGRVRGPTRPDSGQNGQDCAFAEVLPKEDATTSREQQDGATGYSPSHEGSTSGYNHRQQHTVGERDSRGQADDLATLSYLETEIGPPEKEHLSDSRVQRDTGSEIMKRSDIRPS</sequence>
<name>A0A6P4XZM4_BRABE</name>
<feature type="compositionally biased region" description="Polar residues" evidence="1">
    <location>
        <begin position="145"/>
        <end position="158"/>
    </location>
</feature>
<feature type="compositionally biased region" description="Basic and acidic residues" evidence="1">
    <location>
        <begin position="1"/>
        <end position="10"/>
    </location>
</feature>
<feature type="compositionally biased region" description="Basic and acidic residues" evidence="1">
    <location>
        <begin position="127"/>
        <end position="139"/>
    </location>
</feature>
<dbReference type="Proteomes" id="UP000515135">
    <property type="component" value="Unplaced"/>
</dbReference>
<evidence type="ECO:0000256" key="1">
    <source>
        <dbReference type="SAM" id="MobiDB-lite"/>
    </source>
</evidence>
<gene>
    <name evidence="3" type="primary">LOC109463491</name>
</gene>
<keyword evidence="2" id="KW-1185">Reference proteome</keyword>
<dbReference type="GeneID" id="109463491"/>